<name>A0A832EIF8_9BACT</name>
<dbReference type="EMBL" id="DSTK01000009">
    <property type="protein sequence ID" value="HFK96145.1"/>
    <property type="molecule type" value="Genomic_DNA"/>
</dbReference>
<evidence type="ECO:0000256" key="1">
    <source>
        <dbReference type="SAM" id="MobiDB-lite"/>
    </source>
</evidence>
<gene>
    <name evidence="3" type="ORF">ENS06_02335</name>
</gene>
<accession>A0A832EIF8</accession>
<feature type="domain" description="Putative regulatory protein FmdB zinc ribbon" evidence="2">
    <location>
        <begin position="1"/>
        <end position="43"/>
    </location>
</feature>
<dbReference type="NCBIfam" id="TIGR02605">
    <property type="entry name" value="CxxC_CxxC_SSSS"/>
    <property type="match status" value="1"/>
</dbReference>
<dbReference type="PANTHER" id="PTHR34404">
    <property type="entry name" value="REGULATORY PROTEIN, FMDB FAMILY"/>
    <property type="match status" value="1"/>
</dbReference>
<dbReference type="PANTHER" id="PTHR34404:SF3">
    <property type="entry name" value="REGULATORY PROTEIN, FMDB FAMILY"/>
    <property type="match status" value="1"/>
</dbReference>
<reference evidence="3" key="1">
    <citation type="journal article" date="2020" name="mSystems">
        <title>Genome- and Community-Level Interaction Insights into Carbon Utilization and Element Cycling Functions of Hydrothermarchaeota in Hydrothermal Sediment.</title>
        <authorList>
            <person name="Zhou Z."/>
            <person name="Liu Y."/>
            <person name="Xu W."/>
            <person name="Pan J."/>
            <person name="Luo Z.H."/>
            <person name="Li M."/>
        </authorList>
    </citation>
    <scope>NUCLEOTIDE SEQUENCE [LARGE SCALE GENOMIC DNA]</scope>
    <source>
        <strain evidence="3">SpSt-456</strain>
    </source>
</reference>
<organism evidence="3">
    <name type="scientific">Desulfacinum infernum</name>
    <dbReference type="NCBI Taxonomy" id="35837"/>
    <lineage>
        <taxon>Bacteria</taxon>
        <taxon>Pseudomonadati</taxon>
        <taxon>Thermodesulfobacteriota</taxon>
        <taxon>Syntrophobacteria</taxon>
        <taxon>Syntrophobacterales</taxon>
        <taxon>Syntrophobacteraceae</taxon>
        <taxon>Desulfacinum</taxon>
    </lineage>
</organism>
<proteinExistence type="predicted"/>
<comment type="caution">
    <text evidence="3">The sequence shown here is derived from an EMBL/GenBank/DDBJ whole genome shotgun (WGS) entry which is preliminary data.</text>
</comment>
<dbReference type="AlphaFoldDB" id="A0A832EIF8"/>
<protein>
    <submittedName>
        <fullName evidence="3">Zinc ribbon domain-containing protein</fullName>
    </submittedName>
</protein>
<evidence type="ECO:0000313" key="3">
    <source>
        <dbReference type="EMBL" id="HFK96145.1"/>
    </source>
</evidence>
<sequence length="126" mass="14125">MPIYEYLCLQCGKKNEVITFRVSEEVDVRCRYCDATNLKRVPSRVRVRLSEETRLERLADPSRFGALDENDPKSMAKFMKAMTHEMGDDFDEDVDALMEEAMEEEASGKGASSEASDGGGADEDSL</sequence>
<dbReference type="SMART" id="SM00834">
    <property type="entry name" value="CxxC_CXXC_SSSS"/>
    <property type="match status" value="1"/>
</dbReference>
<dbReference type="Pfam" id="PF09723">
    <property type="entry name" value="Zn_ribbon_8"/>
    <property type="match status" value="1"/>
</dbReference>
<feature type="region of interest" description="Disordered" evidence="1">
    <location>
        <begin position="99"/>
        <end position="126"/>
    </location>
</feature>
<evidence type="ECO:0000259" key="2">
    <source>
        <dbReference type="SMART" id="SM00834"/>
    </source>
</evidence>
<dbReference type="InterPro" id="IPR013429">
    <property type="entry name" value="Regulatory_FmdB_Zinc_ribbon"/>
</dbReference>